<dbReference type="GO" id="GO:0003723">
    <property type="term" value="F:RNA binding"/>
    <property type="evidence" value="ECO:0007669"/>
    <property type="project" value="UniProtKB-KW"/>
</dbReference>
<keyword evidence="6" id="KW-0949">S-adenosyl-L-methionine</keyword>
<dbReference type="OrthoDB" id="2154311at2759"/>
<proteinExistence type="inferred from homology"/>
<organism evidence="14 15">
    <name type="scientific">Cetraspora pellucida</name>
    <dbReference type="NCBI Taxonomy" id="1433469"/>
    <lineage>
        <taxon>Eukaryota</taxon>
        <taxon>Fungi</taxon>
        <taxon>Fungi incertae sedis</taxon>
        <taxon>Mucoromycota</taxon>
        <taxon>Glomeromycotina</taxon>
        <taxon>Glomeromycetes</taxon>
        <taxon>Diversisporales</taxon>
        <taxon>Gigasporaceae</taxon>
        <taxon>Cetraspora</taxon>
    </lineage>
</organism>
<dbReference type="Proteomes" id="UP000789759">
    <property type="component" value="Unassembled WGS sequence"/>
</dbReference>
<evidence type="ECO:0000256" key="6">
    <source>
        <dbReference type="ARBA" id="ARBA00022691"/>
    </source>
</evidence>
<keyword evidence="7" id="KW-0479">Metal-binding</keyword>
<evidence type="ECO:0000256" key="2">
    <source>
        <dbReference type="ARBA" id="ARBA00009026"/>
    </source>
</evidence>
<evidence type="ECO:0000256" key="9">
    <source>
        <dbReference type="ARBA" id="ARBA00022884"/>
    </source>
</evidence>
<dbReference type="CDD" id="cd02440">
    <property type="entry name" value="AdoMet_MTases"/>
    <property type="match status" value="1"/>
</dbReference>
<dbReference type="GO" id="GO:0090486">
    <property type="term" value="F:small RNA 2'-O-methyltransferase activity"/>
    <property type="evidence" value="ECO:0007669"/>
    <property type="project" value="UniProtKB-EC"/>
</dbReference>
<dbReference type="GO" id="GO:0046872">
    <property type="term" value="F:metal ion binding"/>
    <property type="evidence" value="ECO:0007669"/>
    <property type="project" value="UniProtKB-KW"/>
</dbReference>
<keyword evidence="4" id="KW-0489">Methyltransferase</keyword>
<evidence type="ECO:0000256" key="7">
    <source>
        <dbReference type="ARBA" id="ARBA00022723"/>
    </source>
</evidence>
<keyword evidence="10" id="KW-0943">RNA-mediated gene silencing</keyword>
<keyword evidence="15" id="KW-1185">Reference proteome</keyword>
<keyword evidence="9" id="KW-0694">RNA-binding</keyword>
<dbReference type="EC" id="2.1.1.386" evidence="11"/>
<dbReference type="Pfam" id="PF08242">
    <property type="entry name" value="Methyltransf_12"/>
    <property type="match status" value="1"/>
</dbReference>
<dbReference type="GO" id="GO:0001510">
    <property type="term" value="P:RNA methylation"/>
    <property type="evidence" value="ECO:0007669"/>
    <property type="project" value="InterPro"/>
</dbReference>
<evidence type="ECO:0000256" key="8">
    <source>
        <dbReference type="ARBA" id="ARBA00022842"/>
    </source>
</evidence>
<evidence type="ECO:0000259" key="13">
    <source>
        <dbReference type="Pfam" id="PF08242"/>
    </source>
</evidence>
<evidence type="ECO:0000256" key="5">
    <source>
        <dbReference type="ARBA" id="ARBA00022679"/>
    </source>
</evidence>
<dbReference type="GO" id="GO:0005737">
    <property type="term" value="C:cytoplasm"/>
    <property type="evidence" value="ECO:0007669"/>
    <property type="project" value="TreeGrafter"/>
</dbReference>
<evidence type="ECO:0000256" key="4">
    <source>
        <dbReference type="ARBA" id="ARBA00022603"/>
    </source>
</evidence>
<evidence type="ECO:0000313" key="15">
    <source>
        <dbReference type="Proteomes" id="UP000789759"/>
    </source>
</evidence>
<accession>A0A9N9DU14</accession>
<dbReference type="GO" id="GO:0030422">
    <property type="term" value="P:siRNA processing"/>
    <property type="evidence" value="ECO:0007669"/>
    <property type="project" value="TreeGrafter"/>
</dbReference>
<evidence type="ECO:0000256" key="11">
    <source>
        <dbReference type="ARBA" id="ARBA00035025"/>
    </source>
</evidence>
<name>A0A9N9DU14_9GLOM</name>
<evidence type="ECO:0000256" key="12">
    <source>
        <dbReference type="ARBA" id="ARBA00048418"/>
    </source>
</evidence>
<evidence type="ECO:0000313" key="14">
    <source>
        <dbReference type="EMBL" id="CAG8651014.1"/>
    </source>
</evidence>
<comment type="cofactor">
    <cofactor evidence="1">
        <name>Mg(2+)</name>
        <dbReference type="ChEBI" id="CHEBI:18420"/>
    </cofactor>
</comment>
<dbReference type="GO" id="GO:0005634">
    <property type="term" value="C:nucleus"/>
    <property type="evidence" value="ECO:0007669"/>
    <property type="project" value="TreeGrafter"/>
</dbReference>
<dbReference type="InterPro" id="IPR026610">
    <property type="entry name" value="Hen1"/>
</dbReference>
<dbReference type="InterPro" id="IPR029063">
    <property type="entry name" value="SAM-dependent_MTases_sf"/>
</dbReference>
<protein>
    <recommendedName>
        <fullName evidence="3">Small RNA 2'-O-methyltransferase</fullName>
        <ecNumber evidence="11">2.1.1.386</ecNumber>
    </recommendedName>
</protein>
<feature type="domain" description="Methyltransferase type 12" evidence="13">
    <location>
        <begin position="37"/>
        <end position="136"/>
    </location>
</feature>
<dbReference type="AlphaFoldDB" id="A0A9N9DU14"/>
<evidence type="ECO:0000256" key="1">
    <source>
        <dbReference type="ARBA" id="ARBA00001946"/>
    </source>
</evidence>
<keyword evidence="8" id="KW-0460">Magnesium</keyword>
<comment type="similarity">
    <text evidence="2">Belongs to the methyltransferase superfamily. HEN1 family.</text>
</comment>
<reference evidence="14" key="1">
    <citation type="submission" date="2021-06" db="EMBL/GenBank/DDBJ databases">
        <authorList>
            <person name="Kallberg Y."/>
            <person name="Tangrot J."/>
            <person name="Rosling A."/>
        </authorList>
    </citation>
    <scope>NUCLEOTIDE SEQUENCE</scope>
    <source>
        <strain evidence="14">FL966</strain>
    </source>
</reference>
<keyword evidence="5" id="KW-0808">Transferase</keyword>
<comment type="catalytic activity">
    <reaction evidence="12">
        <text>small RNA 3'-end nucleotide + S-adenosyl-L-methionine = small RNA 3'-end 2'-O-methylnucleotide + S-adenosyl-L-homocysteine + H(+)</text>
        <dbReference type="Rhea" id="RHEA:37887"/>
        <dbReference type="Rhea" id="RHEA-COMP:10415"/>
        <dbReference type="Rhea" id="RHEA-COMP:10416"/>
        <dbReference type="ChEBI" id="CHEBI:15378"/>
        <dbReference type="ChEBI" id="CHEBI:57856"/>
        <dbReference type="ChEBI" id="CHEBI:59789"/>
        <dbReference type="ChEBI" id="CHEBI:74896"/>
        <dbReference type="ChEBI" id="CHEBI:74898"/>
        <dbReference type="EC" id="2.1.1.386"/>
    </reaction>
</comment>
<evidence type="ECO:0000256" key="10">
    <source>
        <dbReference type="ARBA" id="ARBA00023158"/>
    </source>
</evidence>
<dbReference type="PANTHER" id="PTHR21404">
    <property type="entry name" value="HEN1"/>
    <property type="match status" value="1"/>
</dbReference>
<dbReference type="Gene3D" id="3.40.50.150">
    <property type="entry name" value="Vaccinia Virus protein VP39"/>
    <property type="match status" value="1"/>
</dbReference>
<comment type="caution">
    <text evidence="14">The sequence shown here is derived from an EMBL/GenBank/DDBJ whole genome shotgun (WGS) entry which is preliminary data.</text>
</comment>
<gene>
    <name evidence="14" type="ORF">CPELLU_LOCUS9333</name>
</gene>
<dbReference type="SUPFAM" id="SSF53335">
    <property type="entry name" value="S-adenosyl-L-methionine-dependent methyltransferases"/>
    <property type="match status" value="1"/>
</dbReference>
<sequence>MASNEDSEWICFNPPLWLQRRILINLVLQESKVTSVVDFGCGEGSLLSFLVQPWEKSPITHLAGVDISQETLKYTVDNCRPRKEDFDNLRLTPLTIDIYQGSIDVADERLLGFEALVCSEVIEHVYPPVLNKFFKVVLGTYKPKVVIVTTPNAEFNVYFPQLKYGTPEALFRIDDHKFEWTRSEFQKWGNAGAAKYNYSVEYTGVGTLKDSDPAVGFATQVAIFRDLRSNDNPLLSDFGSYDHIDQIVFPIYDEPDKSTSEILEVIHYYMKFLCNPVVSELEQQQKKNCVKIDYLWDIHRIRQLCKTRDNLLEILDSSTDFTLLNADEVLAHVEYKLDSPKKENDEYDWHTNDASEMESDWNADDTNDNGRHYDYGDDDLADDLANDLANDNGWYYDYTNDDLENGKWSYEDTFSGNSQHLQSNWDN</sequence>
<dbReference type="EMBL" id="CAJVQA010007070">
    <property type="protein sequence ID" value="CAG8651014.1"/>
    <property type="molecule type" value="Genomic_DNA"/>
</dbReference>
<dbReference type="InterPro" id="IPR013217">
    <property type="entry name" value="Methyltransf_12"/>
</dbReference>
<evidence type="ECO:0000256" key="3">
    <source>
        <dbReference type="ARBA" id="ARBA00021330"/>
    </source>
</evidence>
<dbReference type="PANTHER" id="PTHR21404:SF3">
    <property type="entry name" value="SMALL RNA 2'-O-METHYLTRANSFERASE"/>
    <property type="match status" value="1"/>
</dbReference>